<accession>A0A409W9P8</accession>
<dbReference type="AlphaFoldDB" id="A0A409W9P8"/>
<proteinExistence type="predicted"/>
<sequence length="368" mass="41423">MWDTLHREETKKRAADHFAHLRDVVWKDQIKDGAQIFKFTNTHASALEIIGAATHSDTPMRRFELSINHPIAPLVYEELVNRIHIASQERQWLQAETIRLLTTPDAELESITISSLNNVDARLAAYINQLVAFRNPRPPARVYPLQIEHEPTLDLAFQLETLVHIIERVLTTSLQVSKSLNPQCIEALQRGLFAAQMDLRNTYIKIQKLSPPPPNSGVKPFVPSISPTTLDNVFISHNLPFFFSHPGTQLEARRPPTIDSKDALPATTTSVQDITGDFTPALTISDRDNMDAQLNDESLFNPLSAILDWGRSNIPIQGDVNQGPSLAAPSTEQSQLTIDAQVEATHKHVLRRVKVFGPRVVQRVFRMR</sequence>
<dbReference type="Proteomes" id="UP000284842">
    <property type="component" value="Unassembled WGS sequence"/>
</dbReference>
<dbReference type="InParanoid" id="A0A409W9P8"/>
<comment type="caution">
    <text evidence="1">The sequence shown here is derived from an EMBL/GenBank/DDBJ whole genome shotgun (WGS) entry which is preliminary data.</text>
</comment>
<reference evidence="1 2" key="1">
    <citation type="journal article" date="2018" name="Evol. Lett.">
        <title>Horizontal gene cluster transfer increased hallucinogenic mushroom diversity.</title>
        <authorList>
            <person name="Reynolds H.T."/>
            <person name="Vijayakumar V."/>
            <person name="Gluck-Thaler E."/>
            <person name="Korotkin H.B."/>
            <person name="Matheny P.B."/>
            <person name="Slot J.C."/>
        </authorList>
    </citation>
    <scope>NUCLEOTIDE SEQUENCE [LARGE SCALE GENOMIC DNA]</scope>
    <source>
        <strain evidence="1 2">2629</strain>
    </source>
</reference>
<keyword evidence="2" id="KW-1185">Reference proteome</keyword>
<evidence type="ECO:0000313" key="2">
    <source>
        <dbReference type="Proteomes" id="UP000284842"/>
    </source>
</evidence>
<evidence type="ECO:0000313" key="1">
    <source>
        <dbReference type="EMBL" id="PPQ75214.1"/>
    </source>
</evidence>
<gene>
    <name evidence="1" type="ORF">CVT24_010173</name>
</gene>
<protein>
    <submittedName>
        <fullName evidence="1">Uncharacterized protein</fullName>
    </submittedName>
</protein>
<organism evidence="1 2">
    <name type="scientific">Panaeolus cyanescens</name>
    <dbReference type="NCBI Taxonomy" id="181874"/>
    <lineage>
        <taxon>Eukaryota</taxon>
        <taxon>Fungi</taxon>
        <taxon>Dikarya</taxon>
        <taxon>Basidiomycota</taxon>
        <taxon>Agaricomycotina</taxon>
        <taxon>Agaricomycetes</taxon>
        <taxon>Agaricomycetidae</taxon>
        <taxon>Agaricales</taxon>
        <taxon>Agaricineae</taxon>
        <taxon>Galeropsidaceae</taxon>
        <taxon>Panaeolus</taxon>
    </lineage>
</organism>
<dbReference type="EMBL" id="NHTK01005692">
    <property type="protein sequence ID" value="PPQ75214.1"/>
    <property type="molecule type" value="Genomic_DNA"/>
</dbReference>
<name>A0A409W9P8_9AGAR</name>